<dbReference type="AlphaFoldDB" id="A0A9W6UBI1"/>
<organism evidence="2 3">
    <name type="scientific">Phytophthora fragariaefolia</name>
    <dbReference type="NCBI Taxonomy" id="1490495"/>
    <lineage>
        <taxon>Eukaryota</taxon>
        <taxon>Sar</taxon>
        <taxon>Stramenopiles</taxon>
        <taxon>Oomycota</taxon>
        <taxon>Peronosporomycetes</taxon>
        <taxon>Peronosporales</taxon>
        <taxon>Peronosporaceae</taxon>
        <taxon>Phytophthora</taxon>
    </lineage>
</organism>
<name>A0A9W6UBI1_9STRA</name>
<dbReference type="InterPro" id="IPR016197">
    <property type="entry name" value="Chromo-like_dom_sf"/>
</dbReference>
<reference evidence="2" key="1">
    <citation type="submission" date="2023-04" db="EMBL/GenBank/DDBJ databases">
        <title>Phytophthora fragariaefolia NBRC 109709.</title>
        <authorList>
            <person name="Ichikawa N."/>
            <person name="Sato H."/>
            <person name="Tonouchi N."/>
        </authorList>
    </citation>
    <scope>NUCLEOTIDE SEQUENCE</scope>
    <source>
        <strain evidence="2">NBRC 109709</strain>
    </source>
</reference>
<dbReference type="PROSITE" id="PS50013">
    <property type="entry name" value="CHROMO_2"/>
    <property type="match status" value="1"/>
</dbReference>
<dbReference type="Proteomes" id="UP001165121">
    <property type="component" value="Unassembled WGS sequence"/>
</dbReference>
<sequence length="145" mass="16835">MIDRYTARLEIAGSEYHIFPIVHVSKLRLLRHFPDRPETQLVTEGSDRQDFDEALLPEDNWDAPLGEGEFEVEKIVDVRTGRRTRYGRVHRDFLVYLKGYQEPTWVDEAVLNCGTLLREFERAQASRNRFAVTQSYEGEAGGIPH</sequence>
<comment type="caution">
    <text evidence="2">The sequence shown here is derived from an EMBL/GenBank/DDBJ whole genome shotgun (WGS) entry which is preliminary data.</text>
</comment>
<dbReference type="EMBL" id="BSXT01000548">
    <property type="protein sequence ID" value="GMF29830.1"/>
    <property type="molecule type" value="Genomic_DNA"/>
</dbReference>
<evidence type="ECO:0000313" key="2">
    <source>
        <dbReference type="EMBL" id="GMF29830.1"/>
    </source>
</evidence>
<dbReference type="OrthoDB" id="112058at2759"/>
<accession>A0A9W6UBI1</accession>
<protein>
    <submittedName>
        <fullName evidence="2">Unnamed protein product</fullName>
    </submittedName>
</protein>
<evidence type="ECO:0000313" key="3">
    <source>
        <dbReference type="Proteomes" id="UP001165121"/>
    </source>
</evidence>
<dbReference type="SUPFAM" id="SSF54160">
    <property type="entry name" value="Chromo domain-like"/>
    <property type="match status" value="1"/>
</dbReference>
<feature type="domain" description="Chromo" evidence="1">
    <location>
        <begin position="70"/>
        <end position="132"/>
    </location>
</feature>
<dbReference type="CDD" id="cd00024">
    <property type="entry name" value="CD_CSD"/>
    <property type="match status" value="1"/>
</dbReference>
<proteinExistence type="predicted"/>
<dbReference type="Gene3D" id="2.40.50.40">
    <property type="match status" value="1"/>
</dbReference>
<dbReference type="InterPro" id="IPR000953">
    <property type="entry name" value="Chromo/chromo_shadow_dom"/>
</dbReference>
<gene>
    <name evidence="2" type="ORF">Pfra01_000647700</name>
</gene>
<keyword evidence="3" id="KW-1185">Reference proteome</keyword>
<evidence type="ECO:0000259" key="1">
    <source>
        <dbReference type="PROSITE" id="PS50013"/>
    </source>
</evidence>
<dbReference type="SMART" id="SM00298">
    <property type="entry name" value="CHROMO"/>
    <property type="match status" value="1"/>
</dbReference>